<feature type="domain" description="Rhodanese" evidence="2">
    <location>
        <begin position="164"/>
        <end position="281"/>
    </location>
</feature>
<organism evidence="3 4">
    <name type="scientific">Pythium insidiosum</name>
    <name type="common">Pythiosis disease agent</name>
    <dbReference type="NCBI Taxonomy" id="114742"/>
    <lineage>
        <taxon>Eukaryota</taxon>
        <taxon>Sar</taxon>
        <taxon>Stramenopiles</taxon>
        <taxon>Oomycota</taxon>
        <taxon>Peronosporomycetes</taxon>
        <taxon>Pythiales</taxon>
        <taxon>Pythiaceae</taxon>
        <taxon>Pythium</taxon>
    </lineage>
</organism>
<dbReference type="SMART" id="SM00450">
    <property type="entry name" value="RHOD"/>
    <property type="match status" value="2"/>
</dbReference>
<evidence type="ECO:0000313" key="3">
    <source>
        <dbReference type="EMBL" id="KAJ0392244.1"/>
    </source>
</evidence>
<protein>
    <recommendedName>
        <fullName evidence="2">Rhodanese domain-containing protein</fullName>
    </recommendedName>
</protein>
<dbReference type="EMBL" id="JAKCXM010000681">
    <property type="protein sequence ID" value="KAJ0392244.1"/>
    <property type="molecule type" value="Genomic_DNA"/>
</dbReference>
<comment type="caution">
    <text evidence="3">The sequence shown here is derived from an EMBL/GenBank/DDBJ whole genome shotgun (WGS) entry which is preliminary data.</text>
</comment>
<accession>A0AAD5M1L2</accession>
<proteinExistence type="predicted"/>
<keyword evidence="1" id="KW-0677">Repeat</keyword>
<dbReference type="InterPro" id="IPR051126">
    <property type="entry name" value="Thiosulfate_sulfurtransferase"/>
</dbReference>
<dbReference type="InterPro" id="IPR001763">
    <property type="entry name" value="Rhodanese-like_dom"/>
</dbReference>
<feature type="domain" description="Rhodanese" evidence="2">
    <location>
        <begin position="41"/>
        <end position="149"/>
    </location>
</feature>
<dbReference type="AlphaFoldDB" id="A0AAD5M1L2"/>
<dbReference type="PROSITE" id="PS50206">
    <property type="entry name" value="RHODANESE_3"/>
    <property type="match status" value="2"/>
</dbReference>
<name>A0AAD5M1L2_PYTIN</name>
<evidence type="ECO:0000259" key="2">
    <source>
        <dbReference type="PROSITE" id="PS50206"/>
    </source>
</evidence>
<gene>
    <name evidence="3" type="ORF">P43SY_007956</name>
</gene>
<dbReference type="PANTHER" id="PTHR43855:SF1">
    <property type="entry name" value="THIOSULFATE SULFURTRANSFERASE"/>
    <property type="match status" value="1"/>
</dbReference>
<dbReference type="SUPFAM" id="SSF52821">
    <property type="entry name" value="Rhodanese/Cell cycle control phosphatase"/>
    <property type="match status" value="2"/>
</dbReference>
<sequence>MPFSFALLASTAKAKPVAACQRLRPFSSLVTPAWLRESDRTSGQVRVIDCDSPVAFQRAHIPFATSFPGFSATNLKDTQGGTGVVGPREFQQLVQLLGVEKDSTIVFYDDAMGIGATRAWWVFLHYGFPKENLKVSELLTLREGAPLKETGKLVGLEAVQSALLRGTAEFVDSRTPAEYIGAQANGNRRVGHVPGAVNLDWKDAVSAEGNGRFKTKAELEELVHQRKLTTNLDQPLITYCQRGVRAAHTAFVLHEILGYRDVKIYEDSMRQYLNRDDTAIEH</sequence>
<keyword evidence="4" id="KW-1185">Reference proteome</keyword>
<dbReference type="InterPro" id="IPR036873">
    <property type="entry name" value="Rhodanese-like_dom_sf"/>
</dbReference>
<reference evidence="3" key="1">
    <citation type="submission" date="2021-12" db="EMBL/GenBank/DDBJ databases">
        <title>Prjna785345.</title>
        <authorList>
            <person name="Rujirawat T."/>
            <person name="Krajaejun T."/>
        </authorList>
    </citation>
    <scope>NUCLEOTIDE SEQUENCE</scope>
    <source>
        <strain evidence="3">Pi057C3</strain>
    </source>
</reference>
<evidence type="ECO:0000313" key="4">
    <source>
        <dbReference type="Proteomes" id="UP001209570"/>
    </source>
</evidence>
<dbReference type="Proteomes" id="UP001209570">
    <property type="component" value="Unassembled WGS sequence"/>
</dbReference>
<dbReference type="Pfam" id="PF00581">
    <property type="entry name" value="Rhodanese"/>
    <property type="match status" value="2"/>
</dbReference>
<evidence type="ECO:0000256" key="1">
    <source>
        <dbReference type="ARBA" id="ARBA00022737"/>
    </source>
</evidence>
<dbReference type="CDD" id="cd01449">
    <property type="entry name" value="TST_Repeat_2"/>
    <property type="match status" value="1"/>
</dbReference>
<dbReference type="PANTHER" id="PTHR43855">
    <property type="entry name" value="THIOSULFATE SULFURTRANSFERASE"/>
    <property type="match status" value="1"/>
</dbReference>
<dbReference type="Gene3D" id="3.40.250.10">
    <property type="entry name" value="Rhodanese-like domain"/>
    <property type="match status" value="2"/>
</dbReference>